<feature type="transmembrane region" description="Helical" evidence="7">
    <location>
        <begin position="462"/>
        <end position="486"/>
    </location>
</feature>
<feature type="transmembrane region" description="Helical" evidence="7">
    <location>
        <begin position="88"/>
        <end position="112"/>
    </location>
</feature>
<dbReference type="AlphaFoldDB" id="A0AA38LT44"/>
<proteinExistence type="predicted"/>
<feature type="transmembrane region" description="Helical" evidence="7">
    <location>
        <begin position="20"/>
        <end position="40"/>
    </location>
</feature>
<keyword evidence="6 7" id="KW-0472">Membrane</keyword>
<keyword evidence="5" id="KW-0406">Ion transport</keyword>
<dbReference type="InterPro" id="IPR051143">
    <property type="entry name" value="TrkH_K-transport"/>
</dbReference>
<dbReference type="InterPro" id="IPR003445">
    <property type="entry name" value="Cat_transpt"/>
</dbReference>
<feature type="transmembrane region" description="Helical" evidence="7">
    <location>
        <begin position="322"/>
        <end position="346"/>
    </location>
</feature>
<dbReference type="GO" id="GO:0030007">
    <property type="term" value="P:intracellular potassium ion homeostasis"/>
    <property type="evidence" value="ECO:0007669"/>
    <property type="project" value="TreeGrafter"/>
</dbReference>
<dbReference type="Proteomes" id="UP001164286">
    <property type="component" value="Unassembled WGS sequence"/>
</dbReference>
<keyword evidence="3 7" id="KW-0812">Transmembrane</keyword>
<comment type="caution">
    <text evidence="8">The sequence shown here is derived from an EMBL/GenBank/DDBJ whole genome shotgun (WGS) entry which is preliminary data.</text>
</comment>
<dbReference type="EMBL" id="JAKWFO010000007">
    <property type="protein sequence ID" value="KAI9634440.1"/>
    <property type="molecule type" value="Genomic_DNA"/>
</dbReference>
<evidence type="ECO:0000313" key="9">
    <source>
        <dbReference type="Proteomes" id="UP001164286"/>
    </source>
</evidence>
<sequence length="697" mass="78246">MTLAQKALHALRSLHWNFFRIHLACFVFVPLVFSGIVYAGNAGATGLAEGSTSTGIQRSEYVDCLFLCYSAMTTTGLVPINLSALHPFQQACLIFLAIIGDTSFVALLMVLVRKRFFRVHCQTMLANDKLHRAETLAASKMGVEQHAVDRDKITGPINAQLLDHYIPDRVLAESPTISQNTQREAIIGQNSFHRRQTIRARTLGLNTVGLGDRHETRYTIPAPVKPAHTGLGGFPLLSKLGHLLVDTLRLPVRLEHPHTLLTRETTHESKDWSSSVKEHVVSWLPDGFGGLVIGRNSRFFTEELEDERLEQIGGVEYRALRFLSYFVGAYIFLCQILPFAVLSIYFSRINYWSSAFQASDAVQTTTVNPVWSSFYFSVAAYTGAGLSLVDQSIAPFANCYLLIWVLNFAMLLGNHSFPMTLRMLIWLGTKLTRDSTLHQTLHFLLDHPRRCFLYLFPSHQTWYLLLALIAFIAIELFSFLVLNIGLPVLDSITSGWQRFSEGVLQSLSVRASGFGIVAVPGLAPSTLFLYVILMYIAIYPIALSVRSTNVYEEQALGVYNAEHDTSETTEPAPDDKRPEAKTEIFSKYVMWHVRRQLAFDIWPLALAVFLIACFERSKIVDADTGSWFTLFRIIFECTSAYSMIGLSMGTPNNNYSFCGEFSVPSKIVLMLIMIRGRHRGLPVAIDRAVMLPKAFVR</sequence>
<keyword evidence="4 7" id="KW-1133">Transmembrane helix</keyword>
<protein>
    <submittedName>
        <fullName evidence="8">Cation transport protein-domain-containing protein</fullName>
    </submittedName>
</protein>
<evidence type="ECO:0000256" key="7">
    <source>
        <dbReference type="SAM" id="Phobius"/>
    </source>
</evidence>
<evidence type="ECO:0000256" key="5">
    <source>
        <dbReference type="ARBA" id="ARBA00023065"/>
    </source>
</evidence>
<dbReference type="GO" id="GO:1990573">
    <property type="term" value="P:potassium ion import across plasma membrane"/>
    <property type="evidence" value="ECO:0007669"/>
    <property type="project" value="TreeGrafter"/>
</dbReference>
<feature type="transmembrane region" description="Helical" evidence="7">
    <location>
        <begin position="507"/>
        <end position="538"/>
    </location>
</feature>
<evidence type="ECO:0000313" key="8">
    <source>
        <dbReference type="EMBL" id="KAI9634440.1"/>
    </source>
</evidence>
<dbReference type="PANTHER" id="PTHR31064:SF30">
    <property type="entry name" value="HIGH-AFFINITY POTASSIUM TRANSPORT PROTEIN-RELATED"/>
    <property type="match status" value="1"/>
</dbReference>
<gene>
    <name evidence="8" type="ORF">MKK02DRAFT_37971</name>
</gene>
<dbReference type="GO" id="GO:0140107">
    <property type="term" value="F:high-affinity potassium ion transmembrane transporter activity"/>
    <property type="evidence" value="ECO:0007669"/>
    <property type="project" value="TreeGrafter"/>
</dbReference>
<keyword evidence="9" id="KW-1185">Reference proteome</keyword>
<dbReference type="Pfam" id="PF02386">
    <property type="entry name" value="TrkH"/>
    <property type="match status" value="1"/>
</dbReference>
<keyword evidence="2" id="KW-0813">Transport</keyword>
<accession>A0AA38LT44</accession>
<name>A0AA38LT44_9TREE</name>
<feature type="transmembrane region" description="Helical" evidence="7">
    <location>
        <begin position="396"/>
        <end position="417"/>
    </location>
</feature>
<evidence type="ECO:0000256" key="2">
    <source>
        <dbReference type="ARBA" id="ARBA00022448"/>
    </source>
</evidence>
<dbReference type="RefSeq" id="XP_052944217.1">
    <property type="nucleotide sequence ID" value="XM_053089867.1"/>
</dbReference>
<dbReference type="GeneID" id="77729072"/>
<evidence type="ECO:0000256" key="3">
    <source>
        <dbReference type="ARBA" id="ARBA00022692"/>
    </source>
</evidence>
<evidence type="ECO:0000256" key="6">
    <source>
        <dbReference type="ARBA" id="ARBA00023136"/>
    </source>
</evidence>
<feature type="transmembrane region" description="Helical" evidence="7">
    <location>
        <begin position="370"/>
        <end position="389"/>
    </location>
</feature>
<feature type="transmembrane region" description="Helical" evidence="7">
    <location>
        <begin position="597"/>
        <end position="614"/>
    </location>
</feature>
<organism evidence="8 9">
    <name type="scientific">Dioszegia hungarica</name>
    <dbReference type="NCBI Taxonomy" id="4972"/>
    <lineage>
        <taxon>Eukaryota</taxon>
        <taxon>Fungi</taxon>
        <taxon>Dikarya</taxon>
        <taxon>Basidiomycota</taxon>
        <taxon>Agaricomycotina</taxon>
        <taxon>Tremellomycetes</taxon>
        <taxon>Tremellales</taxon>
        <taxon>Bulleribasidiaceae</taxon>
        <taxon>Dioszegia</taxon>
    </lineage>
</organism>
<evidence type="ECO:0000256" key="4">
    <source>
        <dbReference type="ARBA" id="ARBA00022989"/>
    </source>
</evidence>
<reference evidence="8" key="1">
    <citation type="journal article" date="2022" name="G3 (Bethesda)">
        <title>High quality genome of the basidiomycete yeast Dioszegia hungarica PDD-24b-2 isolated from cloud water.</title>
        <authorList>
            <person name="Jarrige D."/>
            <person name="Haridas S."/>
            <person name="Bleykasten-Grosshans C."/>
            <person name="Joly M."/>
            <person name="Nadalig T."/>
            <person name="Sancelme M."/>
            <person name="Vuilleumier S."/>
            <person name="Grigoriev I.V."/>
            <person name="Amato P."/>
            <person name="Bringel F."/>
        </authorList>
    </citation>
    <scope>NUCLEOTIDE SEQUENCE</scope>
    <source>
        <strain evidence="8">PDD-24b-2</strain>
    </source>
</reference>
<evidence type="ECO:0000256" key="1">
    <source>
        <dbReference type="ARBA" id="ARBA00004141"/>
    </source>
</evidence>
<dbReference type="PANTHER" id="PTHR31064">
    <property type="entry name" value="POTASSIUM TRANSPORT PROTEIN DDB_G0292412-RELATED"/>
    <property type="match status" value="1"/>
</dbReference>
<dbReference type="GO" id="GO:0005886">
    <property type="term" value="C:plasma membrane"/>
    <property type="evidence" value="ECO:0007669"/>
    <property type="project" value="TreeGrafter"/>
</dbReference>
<comment type="subcellular location">
    <subcellularLocation>
        <location evidence="1">Membrane</location>
        <topology evidence="1">Multi-pass membrane protein</topology>
    </subcellularLocation>
</comment>